<name>R7TWE6_CAPTE</name>
<evidence type="ECO:0000259" key="3">
    <source>
        <dbReference type="PROSITE" id="PS50026"/>
    </source>
</evidence>
<feature type="compositionally biased region" description="Low complexity" evidence="2">
    <location>
        <begin position="363"/>
        <end position="377"/>
    </location>
</feature>
<feature type="domain" description="EGF-like" evidence="3">
    <location>
        <begin position="73"/>
        <end position="109"/>
    </location>
</feature>
<evidence type="ECO:0000256" key="1">
    <source>
        <dbReference type="PROSITE-ProRule" id="PRU00076"/>
    </source>
</evidence>
<dbReference type="Proteomes" id="UP000014760">
    <property type="component" value="Unassembled WGS sequence"/>
</dbReference>
<feature type="compositionally biased region" description="Polar residues" evidence="2">
    <location>
        <begin position="733"/>
        <end position="745"/>
    </location>
</feature>
<feature type="disulfide bond" evidence="1">
    <location>
        <begin position="99"/>
        <end position="108"/>
    </location>
</feature>
<feature type="compositionally biased region" description="Polar residues" evidence="2">
    <location>
        <begin position="989"/>
        <end position="998"/>
    </location>
</feature>
<reference evidence="5" key="3">
    <citation type="submission" date="2015-06" db="UniProtKB">
        <authorList>
            <consortium name="EnsemblMetazoa"/>
        </authorList>
    </citation>
    <scope>IDENTIFICATION</scope>
</reference>
<feature type="compositionally biased region" description="Low complexity" evidence="2">
    <location>
        <begin position="1051"/>
        <end position="1062"/>
    </location>
</feature>
<keyword evidence="1" id="KW-1015">Disulfide bond</keyword>
<feature type="region of interest" description="Disordered" evidence="2">
    <location>
        <begin position="963"/>
        <end position="998"/>
    </location>
</feature>
<dbReference type="EMBL" id="KB309022">
    <property type="protein sequence ID" value="ELT95761.1"/>
    <property type="molecule type" value="Genomic_DNA"/>
</dbReference>
<keyword evidence="6" id="KW-1185">Reference proteome</keyword>
<feature type="compositionally biased region" description="Low complexity" evidence="2">
    <location>
        <begin position="964"/>
        <end position="988"/>
    </location>
</feature>
<dbReference type="Gene3D" id="2.10.25.10">
    <property type="entry name" value="Laminin"/>
    <property type="match status" value="1"/>
</dbReference>
<comment type="caution">
    <text evidence="1">Lacks conserved residue(s) required for the propagation of feature annotation.</text>
</comment>
<evidence type="ECO:0000313" key="5">
    <source>
        <dbReference type="EnsemblMetazoa" id="CapteP198995"/>
    </source>
</evidence>
<dbReference type="OMA" id="SPMTYVD"/>
<dbReference type="PROSITE" id="PS50026">
    <property type="entry name" value="EGF_3"/>
    <property type="match status" value="1"/>
</dbReference>
<dbReference type="OrthoDB" id="6059867at2759"/>
<dbReference type="CDD" id="cd00053">
    <property type="entry name" value="EGF"/>
    <property type="match status" value="1"/>
</dbReference>
<protein>
    <recommendedName>
        <fullName evidence="3">EGF-like domain-containing protein</fullName>
    </recommendedName>
</protein>
<evidence type="ECO:0000256" key="2">
    <source>
        <dbReference type="SAM" id="MobiDB-lite"/>
    </source>
</evidence>
<dbReference type="InterPro" id="IPR000742">
    <property type="entry name" value="EGF"/>
</dbReference>
<feature type="region of interest" description="Disordered" evidence="2">
    <location>
        <begin position="179"/>
        <end position="379"/>
    </location>
</feature>
<accession>R7TWE6</accession>
<reference evidence="6" key="1">
    <citation type="submission" date="2012-12" db="EMBL/GenBank/DDBJ databases">
        <authorList>
            <person name="Hellsten U."/>
            <person name="Grimwood J."/>
            <person name="Chapman J.A."/>
            <person name="Shapiro H."/>
            <person name="Aerts A."/>
            <person name="Otillar R.P."/>
            <person name="Terry A.Y."/>
            <person name="Boore J.L."/>
            <person name="Simakov O."/>
            <person name="Marletaz F."/>
            <person name="Cho S.-J."/>
            <person name="Edsinger-Gonzales E."/>
            <person name="Havlak P."/>
            <person name="Kuo D.-H."/>
            <person name="Larsson T."/>
            <person name="Lv J."/>
            <person name="Arendt D."/>
            <person name="Savage R."/>
            <person name="Osoegawa K."/>
            <person name="de Jong P."/>
            <person name="Lindberg D.R."/>
            <person name="Seaver E.C."/>
            <person name="Weisblat D.A."/>
            <person name="Putnam N.H."/>
            <person name="Grigoriev I.V."/>
            <person name="Rokhsar D.S."/>
        </authorList>
    </citation>
    <scope>NUCLEOTIDE SEQUENCE</scope>
    <source>
        <strain evidence="6">I ESC-2004</strain>
    </source>
</reference>
<feature type="compositionally biased region" description="Acidic residues" evidence="2">
    <location>
        <begin position="299"/>
        <end position="309"/>
    </location>
</feature>
<feature type="region of interest" description="Disordered" evidence="2">
    <location>
        <begin position="768"/>
        <end position="815"/>
    </location>
</feature>
<gene>
    <name evidence="4" type="ORF">CAPTEDRAFT_198995</name>
</gene>
<dbReference type="HOGENOM" id="CLU_275747_0_0_1"/>
<dbReference type="STRING" id="283909.R7TWE6"/>
<dbReference type="SUPFAM" id="SSF57196">
    <property type="entry name" value="EGF/Laminin"/>
    <property type="match status" value="1"/>
</dbReference>
<feature type="compositionally biased region" description="Basic and acidic residues" evidence="2">
    <location>
        <begin position="179"/>
        <end position="298"/>
    </location>
</feature>
<dbReference type="EnsemblMetazoa" id="CapteT198995">
    <property type="protein sequence ID" value="CapteP198995"/>
    <property type="gene ID" value="CapteG198995"/>
</dbReference>
<feature type="region of interest" description="Disordered" evidence="2">
    <location>
        <begin position="1045"/>
        <end position="1071"/>
    </location>
</feature>
<reference evidence="4 6" key="2">
    <citation type="journal article" date="2013" name="Nature">
        <title>Insights into bilaterian evolution from three spiralian genomes.</title>
        <authorList>
            <person name="Simakov O."/>
            <person name="Marletaz F."/>
            <person name="Cho S.J."/>
            <person name="Edsinger-Gonzales E."/>
            <person name="Havlak P."/>
            <person name="Hellsten U."/>
            <person name="Kuo D.H."/>
            <person name="Larsson T."/>
            <person name="Lv J."/>
            <person name="Arendt D."/>
            <person name="Savage R."/>
            <person name="Osoegawa K."/>
            <person name="de Jong P."/>
            <person name="Grimwood J."/>
            <person name="Chapman J.A."/>
            <person name="Shapiro H."/>
            <person name="Aerts A."/>
            <person name="Otillar R.P."/>
            <person name="Terry A.Y."/>
            <person name="Boore J.L."/>
            <person name="Grigoriev I.V."/>
            <person name="Lindberg D.R."/>
            <person name="Seaver E.C."/>
            <person name="Weisblat D.A."/>
            <person name="Putnam N.H."/>
            <person name="Rokhsar D.S."/>
        </authorList>
    </citation>
    <scope>NUCLEOTIDE SEQUENCE</scope>
    <source>
        <strain evidence="4 6">I ESC-2004</strain>
    </source>
</reference>
<organism evidence="4">
    <name type="scientific">Capitella teleta</name>
    <name type="common">Polychaete worm</name>
    <dbReference type="NCBI Taxonomy" id="283909"/>
    <lineage>
        <taxon>Eukaryota</taxon>
        <taxon>Metazoa</taxon>
        <taxon>Spiralia</taxon>
        <taxon>Lophotrochozoa</taxon>
        <taxon>Annelida</taxon>
        <taxon>Polychaeta</taxon>
        <taxon>Sedentaria</taxon>
        <taxon>Scolecida</taxon>
        <taxon>Capitellidae</taxon>
        <taxon>Capitella</taxon>
    </lineage>
</organism>
<proteinExistence type="predicted"/>
<dbReference type="EMBL" id="AMQN01011676">
    <property type="status" value="NOT_ANNOTATED_CDS"/>
    <property type="molecule type" value="Genomic_DNA"/>
</dbReference>
<feature type="compositionally biased region" description="Basic and acidic residues" evidence="2">
    <location>
        <begin position="310"/>
        <end position="340"/>
    </location>
</feature>
<evidence type="ECO:0000313" key="4">
    <source>
        <dbReference type="EMBL" id="ELT95761.1"/>
    </source>
</evidence>
<dbReference type="PROSITE" id="PS00022">
    <property type="entry name" value="EGF_1"/>
    <property type="match status" value="1"/>
</dbReference>
<evidence type="ECO:0000313" key="6">
    <source>
        <dbReference type="Proteomes" id="UP000014760"/>
    </source>
</evidence>
<feature type="region of interest" description="Disordered" evidence="2">
    <location>
        <begin position="733"/>
        <end position="756"/>
    </location>
</feature>
<keyword evidence="1" id="KW-0245">EGF-like domain</keyword>
<dbReference type="EMBL" id="AMQN01011677">
    <property type="status" value="NOT_ANNOTATED_CDS"/>
    <property type="molecule type" value="Genomic_DNA"/>
</dbReference>
<dbReference type="AlphaFoldDB" id="R7TWE6"/>
<sequence>MYNSYVPIHRWRHYYNTFSIRVSFKIFLSFITQVTLLPEFSFEKVLVLSLFLLVLPSSSVDSKAVRVRKSSKPYQYCHQNYCANGGTCIIRNSRPTCLCVSHFSGHRCQEKEPPRKNSTVIKITTNVTNEAECTKVQGLDPHKAKGNISTPQVTVDPDVEAKIEERAEEARKVIEEKVMKEEEEEGKKEEKKEKEELEKEKEVEKEMKIEEQKIEKEEKEKEEKIENEKEEKLEKDNEGETEEKKMKAKEEKEKEEKEREEKEKEREKEMEREEKEKEEKEKEEKEKEEKQKEEKEKEEKEEEKDENEEEKYKEEKEKKENGGNVIKDEQAGRLAQRDDGVLGIFYPMKTKAPGGESQTDGTTQSSVTKAPSSSVSQPTTVLVANTSTPKPTPALNLSRNAAVTVVKNEANLTEDIRNTTMYKTISNNLQNATKNVTNAMEAALGRSREIEKNEAVVEKLSKDEVNRIAGMARDLQNATKNVTNSMEAALGRSKEIEKNEAVVEKLSKDEANRIAGMARDLQNATQNVTRSMEVALGRSKEIEKNEAVVEKLSKDEVNRIAGMSRDLQNATQNVTRSMEAALMRSKAIEKNEAMMEKLSQEEVNRIASLSKGMDALETRVGQLDESIKGSLNVSKTWNSVMQNASSSVGKFFGVVDGYLAAEEKRMADRDMKETERNLKRVESEAKLEAVSNRTAASVQSISVPFQTISVPPSNSAENKNGTAAIIQSLPASLQNKSESSVSGDGNKSIDSKFDVTSSMEAHLPTFPAQESANASKQPPKEPLDSSQPTIEGSPEKDNGEKTTLGPALQNETFNSTEDRVWETAVSDISKIIAKEELKLNDTLDKSSEVPIDAESSKNQSEMDITRFTTVYPTETPTERITTVRPTETLTERLTTVRSTETPTERLTTVRPTETPTERLTTVRSTETPTERLTTVRPTETPTERLTTVRSTETPTERLTTVRSTETPTERLTTVRPTETPTERLTTVRSTETPTERLTTVRPTEITTEMPTTSTRLTTLVTEATTIPEVNTPNTAEEQMQRISATGSNDIPDSAPPSSTASPQKTNPPSLSNALSRLMKAVSGGHGFKLDEGRIAEELRALNDFLTEIYGKEGWDKILPLQPDIQILHSVLVNGPPDQNSRIKAETRRLEAFLPRLT</sequence>